<keyword evidence="3" id="KW-1185">Reference proteome</keyword>
<sequence length="233" mass="26233">MKLAQHHGQVTYFIALPLVGFIDGLGIGGRSVFCSPHAFLELDLRAPASHTIRMFSLHLLPARCQQPLAVSRLPPEPKLVLSHGVLEVPAPVCMSLPRISGILALELEPCVMDKVVGQLDLARVFKDRIVFRYGLFALRFASVNPKFKRRCARSALLRRCASRRGRNIGWPVVERVVFFIFFSSLLWSRRCHAQCVTVLKTIPAHWPRRRAASAFCARQGLEPWLFPRCAGRS</sequence>
<proteinExistence type="predicted"/>
<keyword evidence="1" id="KW-0812">Transmembrane</keyword>
<accession>A0A158E5B6</accession>
<reference evidence="2" key="1">
    <citation type="submission" date="2016-01" db="EMBL/GenBank/DDBJ databases">
        <authorList>
            <person name="Peeters C."/>
        </authorList>
    </citation>
    <scope>NUCLEOTIDE SEQUENCE [LARGE SCALE GENOMIC DNA]</scope>
    <source>
        <strain evidence="2">LMG 29326</strain>
    </source>
</reference>
<dbReference type="Proteomes" id="UP000054978">
    <property type="component" value="Unassembled WGS sequence"/>
</dbReference>
<comment type="caution">
    <text evidence="2">The sequence shown here is derived from an EMBL/GenBank/DDBJ whole genome shotgun (WGS) entry which is preliminary data.</text>
</comment>
<name>A0A158E5B6_9BURK</name>
<feature type="transmembrane region" description="Helical" evidence="1">
    <location>
        <begin position="12"/>
        <end position="33"/>
    </location>
</feature>
<gene>
    <name evidence="2" type="ORF">AWB83_06513</name>
</gene>
<protein>
    <submittedName>
        <fullName evidence="2">Uncharacterized protein</fullName>
    </submittedName>
</protein>
<evidence type="ECO:0000256" key="1">
    <source>
        <dbReference type="SAM" id="Phobius"/>
    </source>
</evidence>
<evidence type="ECO:0000313" key="3">
    <source>
        <dbReference type="Proteomes" id="UP000054978"/>
    </source>
</evidence>
<dbReference type="AlphaFoldDB" id="A0A158E5B6"/>
<evidence type="ECO:0000313" key="2">
    <source>
        <dbReference type="EMBL" id="SAL01973.1"/>
    </source>
</evidence>
<keyword evidence="1" id="KW-0472">Membrane</keyword>
<organism evidence="2 3">
    <name type="scientific">Caballeronia ptereochthonis</name>
    <dbReference type="NCBI Taxonomy" id="1777144"/>
    <lineage>
        <taxon>Bacteria</taxon>
        <taxon>Pseudomonadati</taxon>
        <taxon>Pseudomonadota</taxon>
        <taxon>Betaproteobacteria</taxon>
        <taxon>Burkholderiales</taxon>
        <taxon>Burkholderiaceae</taxon>
        <taxon>Caballeronia</taxon>
    </lineage>
</organism>
<dbReference type="EMBL" id="FCOB02000049">
    <property type="protein sequence ID" value="SAL01973.1"/>
    <property type="molecule type" value="Genomic_DNA"/>
</dbReference>
<keyword evidence="1" id="KW-1133">Transmembrane helix</keyword>